<proteinExistence type="predicted"/>
<comment type="caution">
    <text evidence="6">The sequence shown here is derived from an EMBL/GenBank/DDBJ whole genome shotgun (WGS) entry which is preliminary data.</text>
</comment>
<keyword evidence="5" id="KW-0472">Membrane</keyword>
<evidence type="ECO:0000256" key="3">
    <source>
        <dbReference type="ARBA" id="ARBA00022692"/>
    </source>
</evidence>
<evidence type="ECO:0000256" key="2">
    <source>
        <dbReference type="ARBA" id="ARBA00022481"/>
    </source>
</evidence>
<accession>A0A9D1NKQ4</accession>
<evidence type="ECO:0000256" key="4">
    <source>
        <dbReference type="ARBA" id="ARBA00022989"/>
    </source>
</evidence>
<dbReference type="Gene3D" id="3.30.700.10">
    <property type="entry name" value="Glycoprotein, Type 4 Pilin"/>
    <property type="match status" value="1"/>
</dbReference>
<evidence type="ECO:0000256" key="5">
    <source>
        <dbReference type="ARBA" id="ARBA00023136"/>
    </source>
</evidence>
<reference evidence="6" key="1">
    <citation type="submission" date="2020-10" db="EMBL/GenBank/DDBJ databases">
        <authorList>
            <person name="Gilroy R."/>
        </authorList>
    </citation>
    <scope>NUCLEOTIDE SEQUENCE</scope>
    <source>
        <strain evidence="6">10669</strain>
    </source>
</reference>
<dbReference type="AlphaFoldDB" id="A0A9D1NKQ4"/>
<evidence type="ECO:0000256" key="1">
    <source>
        <dbReference type="ARBA" id="ARBA00004167"/>
    </source>
</evidence>
<keyword evidence="2" id="KW-0488">Methylation</keyword>
<gene>
    <name evidence="6" type="ORF">IAC75_03750</name>
</gene>
<name>A0A9D1NKQ4_9BACT</name>
<dbReference type="Pfam" id="PF07963">
    <property type="entry name" value="N_methyl"/>
    <property type="match status" value="1"/>
</dbReference>
<reference evidence="6" key="2">
    <citation type="journal article" date="2021" name="PeerJ">
        <title>Extensive microbial diversity within the chicken gut microbiome revealed by metagenomics and culture.</title>
        <authorList>
            <person name="Gilroy R."/>
            <person name="Ravi A."/>
            <person name="Getino M."/>
            <person name="Pursley I."/>
            <person name="Horton D.L."/>
            <person name="Alikhan N.F."/>
            <person name="Baker D."/>
            <person name="Gharbi K."/>
            <person name="Hall N."/>
            <person name="Watson M."/>
            <person name="Adriaenssens E.M."/>
            <person name="Foster-Nyarko E."/>
            <person name="Jarju S."/>
            <person name="Secka A."/>
            <person name="Antonio M."/>
            <person name="Oren A."/>
            <person name="Chaudhuri R.R."/>
            <person name="La Ragione R."/>
            <person name="Hildebrand F."/>
            <person name="Pallen M.J."/>
        </authorList>
    </citation>
    <scope>NUCLEOTIDE SEQUENCE</scope>
    <source>
        <strain evidence="6">10669</strain>
    </source>
</reference>
<dbReference type="NCBIfam" id="TIGR02532">
    <property type="entry name" value="IV_pilin_GFxxxE"/>
    <property type="match status" value="1"/>
</dbReference>
<keyword evidence="4" id="KW-1133">Transmembrane helix</keyword>
<dbReference type="InterPro" id="IPR045584">
    <property type="entry name" value="Pilin-like"/>
</dbReference>
<dbReference type="PANTHER" id="PTHR30093:SF44">
    <property type="entry name" value="TYPE II SECRETION SYSTEM CORE PROTEIN G"/>
    <property type="match status" value="1"/>
</dbReference>
<dbReference type="Proteomes" id="UP000886812">
    <property type="component" value="Unassembled WGS sequence"/>
</dbReference>
<dbReference type="PANTHER" id="PTHR30093">
    <property type="entry name" value="GENERAL SECRETION PATHWAY PROTEIN G"/>
    <property type="match status" value="1"/>
</dbReference>
<comment type="subcellular location">
    <subcellularLocation>
        <location evidence="1">Membrane</location>
        <topology evidence="1">Single-pass membrane protein</topology>
    </subcellularLocation>
</comment>
<protein>
    <submittedName>
        <fullName evidence="6">Prepilin-type N-terminal cleavage/methylation domain-containing protein</fullName>
    </submittedName>
</protein>
<evidence type="ECO:0000313" key="7">
    <source>
        <dbReference type="Proteomes" id="UP000886812"/>
    </source>
</evidence>
<dbReference type="InterPro" id="IPR012902">
    <property type="entry name" value="N_methyl_site"/>
</dbReference>
<organism evidence="6 7">
    <name type="scientific">Candidatus Spyradosoma merdigallinarum</name>
    <dbReference type="NCBI Taxonomy" id="2840950"/>
    <lineage>
        <taxon>Bacteria</taxon>
        <taxon>Pseudomonadati</taxon>
        <taxon>Verrucomicrobiota</taxon>
        <taxon>Opitutia</taxon>
        <taxon>Opitutia incertae sedis</taxon>
        <taxon>Candidatus Spyradosoma</taxon>
    </lineage>
</organism>
<keyword evidence="3" id="KW-0812">Transmembrane</keyword>
<evidence type="ECO:0000313" key="6">
    <source>
        <dbReference type="EMBL" id="HIV04248.1"/>
    </source>
</evidence>
<dbReference type="SUPFAM" id="SSF54523">
    <property type="entry name" value="Pili subunits"/>
    <property type="match status" value="1"/>
</dbReference>
<dbReference type="GO" id="GO:0016020">
    <property type="term" value="C:membrane"/>
    <property type="evidence" value="ECO:0007669"/>
    <property type="project" value="UniProtKB-SubCell"/>
</dbReference>
<sequence length="204" mass="22774">MKKRNAFTLIELLVVIGIIGLLAGIMIPAVSGAMDALTRTKTKSRFNEWVTAVKQYKLTYGFYPTLGQTVSSGSDAHFNLGDGQNSEAFVKSLSGRDPETGDKLTGEERSRYNRKATQFCTFSQEDFTQEDGTQEPGRLVDGFFNPNIHVVMDTTGNSRVEIPQQYLPDDATEDESNENGMLGEVIIFTSEKDDEEYPSVYSWR</sequence>
<dbReference type="EMBL" id="DVOG01000095">
    <property type="protein sequence ID" value="HIV04248.1"/>
    <property type="molecule type" value="Genomic_DNA"/>
</dbReference>